<accession>H8KQR6</accession>
<dbReference type="OrthoDB" id="675320at2"/>
<evidence type="ECO:0000313" key="1">
    <source>
        <dbReference type="EMBL" id="AFD06937.1"/>
    </source>
</evidence>
<protein>
    <submittedName>
        <fullName evidence="1">Uncharacterized protein</fullName>
    </submittedName>
</protein>
<reference evidence="1" key="1">
    <citation type="submission" date="2012-02" db="EMBL/GenBank/DDBJ databases">
        <title>The complete genome of Solitalea canadensis DSM 3403.</title>
        <authorList>
            <consortium name="US DOE Joint Genome Institute (JGI-PGF)"/>
            <person name="Lucas S."/>
            <person name="Copeland A."/>
            <person name="Lapidus A."/>
            <person name="Glavina del Rio T."/>
            <person name="Dalin E."/>
            <person name="Tice H."/>
            <person name="Bruce D."/>
            <person name="Goodwin L."/>
            <person name="Pitluck S."/>
            <person name="Peters L."/>
            <person name="Ovchinnikova G."/>
            <person name="Lu M."/>
            <person name="Kyrpides N."/>
            <person name="Mavromatis K."/>
            <person name="Ivanova N."/>
            <person name="Brettin T."/>
            <person name="Detter J.C."/>
            <person name="Han C."/>
            <person name="Larimer F."/>
            <person name="Land M."/>
            <person name="Hauser L."/>
            <person name="Markowitz V."/>
            <person name="Cheng J.-F."/>
            <person name="Hugenholtz P."/>
            <person name="Woyke T."/>
            <person name="Wu D."/>
            <person name="Spring S."/>
            <person name="Schroeder M."/>
            <person name="Kopitz M."/>
            <person name="Brambilla E."/>
            <person name="Klenk H.-P."/>
            <person name="Eisen J.A."/>
        </authorList>
    </citation>
    <scope>NUCLEOTIDE SEQUENCE</scope>
    <source>
        <strain evidence="1">DSM 3403</strain>
    </source>
</reference>
<organism evidence="1 2">
    <name type="scientific">Solitalea canadensis (strain ATCC 29591 / DSM 3403 / JCM 21819 / LMG 8368 / NBRC 15130 / NCIMB 12057 / USAM 9D)</name>
    <name type="common">Flexibacter canadensis</name>
    <dbReference type="NCBI Taxonomy" id="929556"/>
    <lineage>
        <taxon>Bacteria</taxon>
        <taxon>Pseudomonadati</taxon>
        <taxon>Bacteroidota</taxon>
        <taxon>Sphingobacteriia</taxon>
        <taxon>Sphingobacteriales</taxon>
        <taxon>Sphingobacteriaceae</taxon>
        <taxon>Solitalea</taxon>
    </lineage>
</organism>
<dbReference type="HOGENOM" id="CLU_2248340_0_0_10"/>
<keyword evidence="2" id="KW-1185">Reference proteome</keyword>
<sequence length="104" mass="12398">MFKKLVHIAFVLLLTNIMLAEVCTLYSWLNTTQQILVEEEHDHKDHNNDLTKKLKKKSFEEYFNKNAVLLQSIDAFLRSRFHDLEMIKHKEPLREILCPPPNFC</sequence>
<proteinExistence type="predicted"/>
<dbReference type="KEGG" id="scn:Solca_1876"/>
<dbReference type="RefSeq" id="WP_014680164.1">
    <property type="nucleotide sequence ID" value="NC_017770.1"/>
</dbReference>
<dbReference type="Proteomes" id="UP000007590">
    <property type="component" value="Chromosome"/>
</dbReference>
<gene>
    <name evidence="1" type="ordered locus">Solca_1876</name>
</gene>
<dbReference type="STRING" id="929556.Solca_1876"/>
<evidence type="ECO:0000313" key="2">
    <source>
        <dbReference type="Proteomes" id="UP000007590"/>
    </source>
</evidence>
<dbReference type="AlphaFoldDB" id="H8KQR6"/>
<name>H8KQR6_SOLCM</name>
<dbReference type="EMBL" id="CP003349">
    <property type="protein sequence ID" value="AFD06937.1"/>
    <property type="molecule type" value="Genomic_DNA"/>
</dbReference>